<accession>A0A7M7IUY8</accession>
<evidence type="ECO:0000256" key="1">
    <source>
        <dbReference type="ARBA" id="ARBA00022723"/>
    </source>
</evidence>
<dbReference type="PROSITE" id="PS01360">
    <property type="entry name" value="ZF_MYND_1"/>
    <property type="match status" value="1"/>
</dbReference>
<evidence type="ECO:0000256" key="3">
    <source>
        <dbReference type="ARBA" id="ARBA00022833"/>
    </source>
</evidence>
<dbReference type="InParanoid" id="A0A7M7IUY8"/>
<protein>
    <recommendedName>
        <fullName evidence="6">MYND-type domain-containing protein</fullName>
    </recommendedName>
</protein>
<dbReference type="InterPro" id="IPR046824">
    <property type="entry name" value="Mss51-like_C"/>
</dbReference>
<dbReference type="EnsemblMetazoa" id="XM_016989366">
    <property type="protein sequence ID" value="XP_016844855"/>
    <property type="gene ID" value="LOC100119431"/>
</dbReference>
<evidence type="ECO:0000259" key="6">
    <source>
        <dbReference type="PROSITE" id="PS50865"/>
    </source>
</evidence>
<evidence type="ECO:0000256" key="2">
    <source>
        <dbReference type="ARBA" id="ARBA00022771"/>
    </source>
</evidence>
<dbReference type="Pfam" id="PF20179">
    <property type="entry name" value="MSS51_C"/>
    <property type="match status" value="1"/>
</dbReference>
<feature type="region of interest" description="Disordered" evidence="5">
    <location>
        <begin position="1"/>
        <end position="28"/>
    </location>
</feature>
<dbReference type="Proteomes" id="UP000002358">
    <property type="component" value="Chromosome 5"/>
</dbReference>
<name>A0A7M7IUY8_NASVI</name>
<proteinExistence type="predicted"/>
<dbReference type="GO" id="GO:0008270">
    <property type="term" value="F:zinc ion binding"/>
    <property type="evidence" value="ECO:0007669"/>
    <property type="project" value="UniProtKB-KW"/>
</dbReference>
<organism evidence="7 8">
    <name type="scientific">Nasonia vitripennis</name>
    <name type="common">Parasitic wasp</name>
    <dbReference type="NCBI Taxonomy" id="7425"/>
    <lineage>
        <taxon>Eukaryota</taxon>
        <taxon>Metazoa</taxon>
        <taxon>Ecdysozoa</taxon>
        <taxon>Arthropoda</taxon>
        <taxon>Hexapoda</taxon>
        <taxon>Insecta</taxon>
        <taxon>Pterygota</taxon>
        <taxon>Neoptera</taxon>
        <taxon>Endopterygota</taxon>
        <taxon>Hymenoptera</taxon>
        <taxon>Apocrita</taxon>
        <taxon>Proctotrupomorpha</taxon>
        <taxon>Chalcidoidea</taxon>
        <taxon>Pteromalidae</taxon>
        <taxon>Pteromalinae</taxon>
        <taxon>Nasonia</taxon>
    </lineage>
</organism>
<dbReference type="KEGG" id="nvi:100119431"/>
<sequence length="506" mass="58143">MLILSATMGRKSKRKSKSNQTLRSPPSKAGLLKNHILIEDLEPKSDKPILITDRLSLPAYHNDDPDDYDSELQLDFQPRPYYASSLCYVCSKPCKAPDFPCDDCRLVVYCSAQHRQQNLKQHKQLCTVLAEICRKNKGLCLAKNLNADEYRSFRVELLQIVENALGRRMELWEREVLLYPRLCRVCHSSDDLSSCPDCLMEFFCNGDEQKHRGDHRDHCEAFKVFRSILAMQRENGFVAPRIPDFVLNDEREFPENFDELIKEIFAFGCDYEKIDCASYAALSQAASPALTAFYALRSSPQNTQFMNRKALKIHVIGAELQFECANLSVWEKLFLHLLPGIKSLKLEFCGPELHVPADIASILERPRLCTSCRAKNRKIDIVFHCGKLYHQVENEKPDLVCLFNPGLYRTTGFANQDTWPKTIEKFCDYGVPVLVTSYTEVELPRDLTRLREHRDVQVELEPRRNPFASLRPERNFVSDDLAPLIYKNYFLSVARGIPGSQSAQCK</sequence>
<evidence type="ECO:0000313" key="8">
    <source>
        <dbReference type="Proteomes" id="UP000002358"/>
    </source>
</evidence>
<dbReference type="PROSITE" id="PS50865">
    <property type="entry name" value="ZF_MYND_2"/>
    <property type="match status" value="1"/>
</dbReference>
<dbReference type="Gene3D" id="6.10.140.2220">
    <property type="match status" value="1"/>
</dbReference>
<feature type="domain" description="MYND-type" evidence="6">
    <location>
        <begin position="87"/>
        <end position="126"/>
    </location>
</feature>
<keyword evidence="1" id="KW-0479">Metal-binding</keyword>
<dbReference type="PANTHER" id="PTHR28069">
    <property type="entry name" value="GH20023P"/>
    <property type="match status" value="1"/>
</dbReference>
<dbReference type="GeneID" id="100119431"/>
<evidence type="ECO:0000313" key="7">
    <source>
        <dbReference type="EnsemblMetazoa" id="XP_016844855"/>
    </source>
</evidence>
<dbReference type="SUPFAM" id="SSF144232">
    <property type="entry name" value="HIT/MYND zinc finger-like"/>
    <property type="match status" value="1"/>
</dbReference>
<dbReference type="OrthoDB" id="5282002at2759"/>
<keyword evidence="3" id="KW-0862">Zinc</keyword>
<dbReference type="PANTHER" id="PTHR28069:SF2">
    <property type="entry name" value="GH20023P"/>
    <property type="match status" value="1"/>
</dbReference>
<keyword evidence="8" id="KW-1185">Reference proteome</keyword>
<dbReference type="AlphaFoldDB" id="A0A7M7IUY8"/>
<evidence type="ECO:0000256" key="5">
    <source>
        <dbReference type="SAM" id="MobiDB-lite"/>
    </source>
</evidence>
<keyword evidence="2 4" id="KW-0863">Zinc-finger</keyword>
<dbReference type="RefSeq" id="XP_016844855.1">
    <property type="nucleotide sequence ID" value="XM_016989366.3"/>
</dbReference>
<evidence type="ECO:0000256" key="4">
    <source>
        <dbReference type="PROSITE-ProRule" id="PRU00134"/>
    </source>
</evidence>
<dbReference type="InterPro" id="IPR002893">
    <property type="entry name" value="Znf_MYND"/>
</dbReference>
<reference evidence="7" key="1">
    <citation type="submission" date="2021-01" db="UniProtKB">
        <authorList>
            <consortium name="EnsemblMetazoa"/>
        </authorList>
    </citation>
    <scope>IDENTIFICATION</scope>
</reference>